<dbReference type="Proteomes" id="UP000775213">
    <property type="component" value="Unassembled WGS sequence"/>
</dbReference>
<evidence type="ECO:0000313" key="2">
    <source>
        <dbReference type="Proteomes" id="UP000775213"/>
    </source>
</evidence>
<protein>
    <submittedName>
        <fullName evidence="1">Uncharacterized protein</fullName>
    </submittedName>
</protein>
<comment type="caution">
    <text evidence="1">The sequence shown here is derived from an EMBL/GenBank/DDBJ whole genome shotgun (WGS) entry which is preliminary data.</text>
</comment>
<name>A0AAV7G376_DENCH</name>
<dbReference type="AlphaFoldDB" id="A0AAV7G376"/>
<reference evidence="1 2" key="1">
    <citation type="journal article" date="2021" name="Hortic Res">
        <title>Chromosome-scale assembly of the Dendrobium chrysotoxum genome enhances the understanding of orchid evolution.</title>
        <authorList>
            <person name="Zhang Y."/>
            <person name="Zhang G.Q."/>
            <person name="Zhang D."/>
            <person name="Liu X.D."/>
            <person name="Xu X.Y."/>
            <person name="Sun W.H."/>
            <person name="Yu X."/>
            <person name="Zhu X."/>
            <person name="Wang Z.W."/>
            <person name="Zhao X."/>
            <person name="Zhong W.Y."/>
            <person name="Chen H."/>
            <person name="Yin W.L."/>
            <person name="Huang T."/>
            <person name="Niu S.C."/>
            <person name="Liu Z.J."/>
        </authorList>
    </citation>
    <scope>NUCLEOTIDE SEQUENCE [LARGE SCALE GENOMIC DNA]</scope>
    <source>
        <strain evidence="1">Lindl</strain>
    </source>
</reference>
<keyword evidence="2" id="KW-1185">Reference proteome</keyword>
<sequence length="71" mass="7898">MAVNRLVDPSFIDGPSKSRSFLDALSDNASDTRFFELKPSSFRGLPSLWILEEFLALAAPFQFALVGFFPV</sequence>
<dbReference type="EMBL" id="JAGFBR010000018">
    <property type="protein sequence ID" value="KAH0450148.1"/>
    <property type="molecule type" value="Genomic_DNA"/>
</dbReference>
<gene>
    <name evidence="1" type="ORF">IEQ34_020840</name>
</gene>
<organism evidence="1 2">
    <name type="scientific">Dendrobium chrysotoxum</name>
    <name type="common">Orchid</name>
    <dbReference type="NCBI Taxonomy" id="161865"/>
    <lineage>
        <taxon>Eukaryota</taxon>
        <taxon>Viridiplantae</taxon>
        <taxon>Streptophyta</taxon>
        <taxon>Embryophyta</taxon>
        <taxon>Tracheophyta</taxon>
        <taxon>Spermatophyta</taxon>
        <taxon>Magnoliopsida</taxon>
        <taxon>Liliopsida</taxon>
        <taxon>Asparagales</taxon>
        <taxon>Orchidaceae</taxon>
        <taxon>Epidendroideae</taxon>
        <taxon>Malaxideae</taxon>
        <taxon>Dendrobiinae</taxon>
        <taxon>Dendrobium</taxon>
    </lineage>
</organism>
<accession>A0AAV7G376</accession>
<proteinExistence type="predicted"/>
<evidence type="ECO:0000313" key="1">
    <source>
        <dbReference type="EMBL" id="KAH0450148.1"/>
    </source>
</evidence>